<proteinExistence type="predicted"/>
<accession>A0AAE3MI92</accession>
<name>A0AAE3MI92_9BACT</name>
<dbReference type="RefSeq" id="WP_301202551.1">
    <property type="nucleotide sequence ID" value="NZ_JAPDPI010000079.1"/>
</dbReference>
<reference evidence="1" key="1">
    <citation type="submission" date="2022-10" db="EMBL/GenBank/DDBJ databases">
        <authorList>
            <person name="Yu W.X."/>
        </authorList>
    </citation>
    <scope>NUCLEOTIDE SEQUENCE</scope>
    <source>
        <strain evidence="1">D04</strain>
    </source>
</reference>
<gene>
    <name evidence="1" type="ORF">OM074_20515</name>
</gene>
<protein>
    <submittedName>
        <fullName evidence="1">Uncharacterized protein</fullName>
    </submittedName>
</protein>
<dbReference type="EMBL" id="JAPDPI010000079">
    <property type="protein sequence ID" value="MCW3808019.1"/>
    <property type="molecule type" value="Genomic_DNA"/>
</dbReference>
<comment type="caution">
    <text evidence="1">The sequence shown here is derived from an EMBL/GenBank/DDBJ whole genome shotgun (WGS) entry which is preliminary data.</text>
</comment>
<evidence type="ECO:0000313" key="1">
    <source>
        <dbReference type="EMBL" id="MCW3808019.1"/>
    </source>
</evidence>
<dbReference type="AlphaFoldDB" id="A0AAE3MI92"/>
<sequence length="91" mass="10446">MLIVTLTESGFSSNINIEENIFKNPNSNTVIKIICKPAIKIDQNQLMDNVCDYINSFIDFEIKTRHVVLDLSTIADSDMNKISELSFQVYW</sequence>
<organism evidence="1 2">
    <name type="scientific">Plebeiibacterium marinum</name>
    <dbReference type="NCBI Taxonomy" id="2992111"/>
    <lineage>
        <taxon>Bacteria</taxon>
        <taxon>Pseudomonadati</taxon>
        <taxon>Bacteroidota</taxon>
        <taxon>Bacteroidia</taxon>
        <taxon>Marinilabiliales</taxon>
        <taxon>Marinilabiliaceae</taxon>
        <taxon>Plebeiibacterium</taxon>
    </lineage>
</organism>
<evidence type="ECO:0000313" key="2">
    <source>
        <dbReference type="Proteomes" id="UP001207408"/>
    </source>
</evidence>
<keyword evidence="2" id="KW-1185">Reference proteome</keyword>
<dbReference type="Proteomes" id="UP001207408">
    <property type="component" value="Unassembled WGS sequence"/>
</dbReference>